<accession>A0A069P5N1</accession>
<evidence type="ECO:0000313" key="2">
    <source>
        <dbReference type="EMBL" id="KDR35990.1"/>
    </source>
</evidence>
<evidence type="ECO:0000256" key="1">
    <source>
        <dbReference type="SAM" id="MobiDB-lite"/>
    </source>
</evidence>
<reference evidence="2 3" key="1">
    <citation type="submission" date="2014-03" db="EMBL/GenBank/DDBJ databases">
        <title>Draft Genome Sequences of Four Burkholderia Strains.</title>
        <authorList>
            <person name="Liu X.Y."/>
            <person name="Li C.X."/>
            <person name="Xu J.H."/>
        </authorList>
    </citation>
    <scope>NUCLEOTIDE SEQUENCE [LARGE SCALE GENOMIC DNA]</scope>
    <source>
        <strain evidence="2 3">R27</strain>
    </source>
</reference>
<sequence length="82" mass="9138">MRGRIALLQGDPKADVSGIPAYLSVMKANFEPLVNCVNGARYRLSDAGRRAGSKRYNQQRTRPEDGNRPRRSNSSRAAPHEK</sequence>
<organism evidence="2 3">
    <name type="scientific">Caballeronia grimmiae</name>
    <dbReference type="NCBI Taxonomy" id="1071679"/>
    <lineage>
        <taxon>Bacteria</taxon>
        <taxon>Pseudomonadati</taxon>
        <taxon>Pseudomonadota</taxon>
        <taxon>Betaproteobacteria</taxon>
        <taxon>Burkholderiales</taxon>
        <taxon>Burkholderiaceae</taxon>
        <taxon>Caballeronia</taxon>
    </lineage>
</organism>
<feature type="region of interest" description="Disordered" evidence="1">
    <location>
        <begin position="45"/>
        <end position="82"/>
    </location>
</feature>
<proteinExistence type="predicted"/>
<dbReference type="EMBL" id="JFHE01000005">
    <property type="protein sequence ID" value="KDR35990.1"/>
    <property type="molecule type" value="Genomic_DNA"/>
</dbReference>
<evidence type="ECO:0000313" key="3">
    <source>
        <dbReference type="Proteomes" id="UP000027439"/>
    </source>
</evidence>
<dbReference type="STRING" id="1071679.BG57_24780"/>
<dbReference type="AlphaFoldDB" id="A0A069P5N1"/>
<protein>
    <submittedName>
        <fullName evidence="2">Uncharacterized protein</fullName>
    </submittedName>
</protein>
<dbReference type="Proteomes" id="UP000027439">
    <property type="component" value="Unassembled WGS sequence"/>
</dbReference>
<comment type="caution">
    <text evidence="2">The sequence shown here is derived from an EMBL/GenBank/DDBJ whole genome shotgun (WGS) entry which is preliminary data.</text>
</comment>
<feature type="compositionally biased region" description="Low complexity" evidence="1">
    <location>
        <begin position="72"/>
        <end position="82"/>
    </location>
</feature>
<name>A0A069P5N1_9BURK</name>
<gene>
    <name evidence="2" type="ORF">BG57_24780</name>
</gene>